<dbReference type="Pfam" id="PF21997">
    <property type="entry name" value="DUF6928"/>
    <property type="match status" value="1"/>
</dbReference>
<dbReference type="InterPro" id="IPR053847">
    <property type="entry name" value="DUF6928"/>
</dbReference>
<comment type="caution">
    <text evidence="1">The sequence shown here is derived from an EMBL/GenBank/DDBJ whole genome shotgun (WGS) entry which is preliminary data.</text>
</comment>
<proteinExistence type="predicted"/>
<dbReference type="Proteomes" id="UP000606172">
    <property type="component" value="Unassembled WGS sequence"/>
</dbReference>
<gene>
    <name evidence="1" type="ORF">Ssi02_14060</name>
</gene>
<dbReference type="EMBL" id="BOOW01000008">
    <property type="protein sequence ID" value="GII91175.1"/>
    <property type="molecule type" value="Genomic_DNA"/>
</dbReference>
<evidence type="ECO:0000313" key="2">
    <source>
        <dbReference type="Proteomes" id="UP000606172"/>
    </source>
</evidence>
<dbReference type="AlphaFoldDB" id="A0A919RE77"/>
<keyword evidence="2" id="KW-1185">Reference proteome</keyword>
<evidence type="ECO:0000313" key="1">
    <source>
        <dbReference type="EMBL" id="GII91175.1"/>
    </source>
</evidence>
<accession>A0A919RE77</accession>
<protein>
    <submittedName>
        <fullName evidence="1">Uncharacterized protein</fullName>
    </submittedName>
</protein>
<organism evidence="1 2">
    <name type="scientific">Sinosporangium siamense</name>
    <dbReference type="NCBI Taxonomy" id="1367973"/>
    <lineage>
        <taxon>Bacteria</taxon>
        <taxon>Bacillati</taxon>
        <taxon>Actinomycetota</taxon>
        <taxon>Actinomycetes</taxon>
        <taxon>Streptosporangiales</taxon>
        <taxon>Streptosporangiaceae</taxon>
        <taxon>Sinosporangium</taxon>
    </lineage>
</organism>
<sequence>MGAKTGLLLRSTADAAEVFRTRPALDKDACRDLLPRLYPEATLTEMGDGDLGECAYPSEGLVYIGCYPGVEIIADRQVVVDLPSTLPSRFVAKDGRNTYLHAMHSVTDWLAMGVWHDGTLIRSLSVAPDSGVMEDIGDPLPFETPFWSGEHPVEQLDLEDDAYPLPFHPLELGEEALESFFGFRVEGYPTDIDPFDIPLMGFRVD</sequence>
<dbReference type="RefSeq" id="WP_204022310.1">
    <property type="nucleotide sequence ID" value="NZ_BOOW01000008.1"/>
</dbReference>
<reference evidence="1" key="1">
    <citation type="submission" date="2021-01" db="EMBL/GenBank/DDBJ databases">
        <title>Whole genome shotgun sequence of Sinosporangium siamense NBRC 109515.</title>
        <authorList>
            <person name="Komaki H."/>
            <person name="Tamura T."/>
        </authorList>
    </citation>
    <scope>NUCLEOTIDE SEQUENCE</scope>
    <source>
        <strain evidence="1">NBRC 109515</strain>
    </source>
</reference>
<name>A0A919RE77_9ACTN</name>